<evidence type="ECO:0000313" key="3">
    <source>
        <dbReference type="Proteomes" id="UP000276133"/>
    </source>
</evidence>
<feature type="transmembrane region" description="Helical" evidence="1">
    <location>
        <begin position="47"/>
        <end position="64"/>
    </location>
</feature>
<sequence>MDGGKTTGTSSHWNIGGSQLVVELSKFQGYDAFILNTYIIKKSRFRNINFTVDIILSTNFYILFRNYTYFNKTLGFILSLSLYYMNVFKGGLFFKNWLRINLCGDKNSKFQIIN</sequence>
<evidence type="ECO:0000313" key="2">
    <source>
        <dbReference type="EMBL" id="RNA21155.1"/>
    </source>
</evidence>
<protein>
    <submittedName>
        <fullName evidence="2">Uncharacterized protein</fullName>
    </submittedName>
</protein>
<name>A0A3M7RD00_BRAPC</name>
<keyword evidence="3" id="KW-1185">Reference proteome</keyword>
<dbReference type="AlphaFoldDB" id="A0A3M7RD00"/>
<organism evidence="2 3">
    <name type="scientific">Brachionus plicatilis</name>
    <name type="common">Marine rotifer</name>
    <name type="synonym">Brachionus muelleri</name>
    <dbReference type="NCBI Taxonomy" id="10195"/>
    <lineage>
        <taxon>Eukaryota</taxon>
        <taxon>Metazoa</taxon>
        <taxon>Spiralia</taxon>
        <taxon>Gnathifera</taxon>
        <taxon>Rotifera</taxon>
        <taxon>Eurotatoria</taxon>
        <taxon>Monogononta</taxon>
        <taxon>Pseudotrocha</taxon>
        <taxon>Ploima</taxon>
        <taxon>Brachionidae</taxon>
        <taxon>Brachionus</taxon>
    </lineage>
</organism>
<evidence type="ECO:0000256" key="1">
    <source>
        <dbReference type="SAM" id="Phobius"/>
    </source>
</evidence>
<proteinExistence type="predicted"/>
<dbReference type="EMBL" id="REGN01003720">
    <property type="protein sequence ID" value="RNA21155.1"/>
    <property type="molecule type" value="Genomic_DNA"/>
</dbReference>
<comment type="caution">
    <text evidence="2">The sequence shown here is derived from an EMBL/GenBank/DDBJ whole genome shotgun (WGS) entry which is preliminary data.</text>
</comment>
<dbReference type="Proteomes" id="UP000276133">
    <property type="component" value="Unassembled WGS sequence"/>
</dbReference>
<keyword evidence="1" id="KW-1133">Transmembrane helix</keyword>
<reference evidence="2 3" key="1">
    <citation type="journal article" date="2018" name="Sci. Rep.">
        <title>Genomic signatures of local adaptation to the degree of environmental predictability in rotifers.</title>
        <authorList>
            <person name="Franch-Gras L."/>
            <person name="Hahn C."/>
            <person name="Garcia-Roger E.M."/>
            <person name="Carmona M.J."/>
            <person name="Serra M."/>
            <person name="Gomez A."/>
        </authorList>
    </citation>
    <scope>NUCLEOTIDE SEQUENCE [LARGE SCALE GENOMIC DNA]</scope>
    <source>
        <strain evidence="2">HYR1</strain>
    </source>
</reference>
<keyword evidence="1" id="KW-0812">Transmembrane</keyword>
<keyword evidence="1" id="KW-0472">Membrane</keyword>
<gene>
    <name evidence="2" type="ORF">BpHYR1_011899</name>
</gene>
<feature type="transmembrane region" description="Helical" evidence="1">
    <location>
        <begin position="76"/>
        <end position="94"/>
    </location>
</feature>
<accession>A0A3M7RD00</accession>